<dbReference type="RefSeq" id="WP_013783219.1">
    <property type="nucleotide sequence ID" value="NC_015554.1"/>
</dbReference>
<dbReference type="InterPro" id="IPR007345">
    <property type="entry name" value="Polysacch_pyruvyl_Trfase"/>
</dbReference>
<dbReference type="OrthoDB" id="7835085at2"/>
<feature type="domain" description="Polysaccharide pyruvyl transferase" evidence="1">
    <location>
        <begin position="28"/>
        <end position="211"/>
    </location>
</feature>
<proteinExistence type="predicted"/>
<organism evidence="2 3">
    <name type="scientific">Alteromonas naphthalenivorans</name>
    <dbReference type="NCBI Taxonomy" id="715451"/>
    <lineage>
        <taxon>Bacteria</taxon>
        <taxon>Pseudomonadati</taxon>
        <taxon>Pseudomonadota</taxon>
        <taxon>Gammaproteobacteria</taxon>
        <taxon>Alteromonadales</taxon>
        <taxon>Alteromonadaceae</taxon>
        <taxon>Alteromonas/Salinimonas group</taxon>
        <taxon>Alteromonas</taxon>
    </lineage>
</organism>
<dbReference type="KEGG" id="alt:ambt_03635"/>
<dbReference type="EMBL" id="CP002339">
    <property type="protein sequence ID" value="AEF02277.1"/>
    <property type="molecule type" value="Genomic_DNA"/>
</dbReference>
<evidence type="ECO:0000313" key="2">
    <source>
        <dbReference type="EMBL" id="AEF02277.1"/>
    </source>
</evidence>
<dbReference type="AlphaFoldDB" id="F5ZAR7"/>
<dbReference type="eggNOG" id="ENOG502ZB27">
    <property type="taxonomic scope" value="Bacteria"/>
</dbReference>
<accession>F5ZAR7</accession>
<dbReference type="HOGENOM" id="CLU_972667_0_0_6"/>
<keyword evidence="3" id="KW-1185">Reference proteome</keyword>
<gene>
    <name evidence="2" type="ordered locus">ambt_03635</name>
</gene>
<name>F5ZAR7_ALTNA</name>
<reference evidence="2 3" key="1">
    <citation type="journal article" date="2011" name="J. Bacteriol.">
        <title>Complete genome sequence of the polycyclic aromatic hydrocarbon-degrading bacterium Alteromonas sp. strain SN2.</title>
        <authorList>
            <person name="Jin H.M."/>
            <person name="Jeong H."/>
            <person name="Moon E.J."/>
            <person name="Math R.K."/>
            <person name="Lee K."/>
            <person name="Kim H.J."/>
            <person name="Jeon C.O."/>
            <person name="Oh T.K."/>
            <person name="Kim J.F."/>
        </authorList>
    </citation>
    <scope>NUCLEOTIDE SEQUENCE [LARGE SCALE GENOMIC DNA]</scope>
    <source>
        <strain evidence="3">JCM 17741 / KACC 18427 / KCTC 11700BP / SN2</strain>
    </source>
</reference>
<evidence type="ECO:0000313" key="3">
    <source>
        <dbReference type="Proteomes" id="UP000000683"/>
    </source>
</evidence>
<evidence type="ECO:0000259" key="1">
    <source>
        <dbReference type="Pfam" id="PF04230"/>
    </source>
</evidence>
<dbReference type="Pfam" id="PF04230">
    <property type="entry name" value="PS_pyruv_trans"/>
    <property type="match status" value="1"/>
</dbReference>
<sequence>MIINAHRSNVKNIGDLLSSPLHYYNFNQKTLVLDIHDHINKIELISKGMRLLPLTTNIIIGGGGLLDNEFFEESIQKLNKLKVNSIIYWGVGHNKHDDDNVKRIYTSTKSFLDKSSLYGVRDKLDNYDFLPCVSCMHPELERKHNIVNDVVIFEHEHIPVKIESDIPRMRNDQKDFSKIIEFLGSANYVITNSYHGMYWSILMGKKVVCIPFSSKFELFPFETPMGKESEIDSLLQSAKVHENAIDYCRNLNNTFYSKVMDII</sequence>
<protein>
    <recommendedName>
        <fullName evidence="1">Polysaccharide pyruvyl transferase domain-containing protein</fullName>
    </recommendedName>
</protein>
<dbReference type="Proteomes" id="UP000000683">
    <property type="component" value="Chromosome"/>
</dbReference>